<evidence type="ECO:0000313" key="2">
    <source>
        <dbReference type="EMBL" id="CAE7285245.1"/>
    </source>
</evidence>
<keyword evidence="3" id="KW-1185">Reference proteome</keyword>
<name>A0A812N8X9_9DINO</name>
<feature type="region of interest" description="Disordered" evidence="1">
    <location>
        <begin position="58"/>
        <end position="78"/>
    </location>
</feature>
<sequence>MGDGDPTATMVQTLRWQTGHPGSATWSGTDASTLLALGQKAFTRLSSDGDNMFSREEASGVAELPTEHEPITDAEGQDGTLATEMPTDRHNEATVLPTEVDGHPVQMEASAQPEKYITAIHSPNWIATRVLQILLFAGLDPGLSTVWKQERWQRKTQSAIGLLTGETVLRCQPSRKLTSHMEGEQVAMFLEIGTVGDSEQDLHRHLREPMRSGSVEASVRTLQTGSTSTEPTGESHRGAPSRQRVMTTDDLPIFQNTGNTCYRSLLAMVQEWQQTADGLQFLIHPPRILFLQVMRFSLQHGRVRKNNVRLKIPDSILIPTLVDGRKYCNPIVSYPAYTILAAVHNQVTTEPSFMISETRTSVTVTDTLLKMG</sequence>
<feature type="region of interest" description="Disordered" evidence="1">
    <location>
        <begin position="210"/>
        <end position="243"/>
    </location>
</feature>
<evidence type="ECO:0000256" key="1">
    <source>
        <dbReference type="SAM" id="MobiDB-lite"/>
    </source>
</evidence>
<reference evidence="2" key="1">
    <citation type="submission" date="2021-02" db="EMBL/GenBank/DDBJ databases">
        <authorList>
            <person name="Dougan E. K."/>
            <person name="Rhodes N."/>
            <person name="Thang M."/>
            <person name="Chan C."/>
        </authorList>
    </citation>
    <scope>NUCLEOTIDE SEQUENCE</scope>
</reference>
<organism evidence="2 3">
    <name type="scientific">Symbiodinium natans</name>
    <dbReference type="NCBI Taxonomy" id="878477"/>
    <lineage>
        <taxon>Eukaryota</taxon>
        <taxon>Sar</taxon>
        <taxon>Alveolata</taxon>
        <taxon>Dinophyceae</taxon>
        <taxon>Suessiales</taxon>
        <taxon>Symbiodiniaceae</taxon>
        <taxon>Symbiodinium</taxon>
    </lineage>
</organism>
<evidence type="ECO:0000313" key="3">
    <source>
        <dbReference type="Proteomes" id="UP000604046"/>
    </source>
</evidence>
<dbReference type="Proteomes" id="UP000604046">
    <property type="component" value="Unassembled WGS sequence"/>
</dbReference>
<gene>
    <name evidence="2" type="ORF">SNAT2548_LOCUS15098</name>
</gene>
<comment type="caution">
    <text evidence="2">The sequence shown here is derived from an EMBL/GenBank/DDBJ whole genome shotgun (WGS) entry which is preliminary data.</text>
</comment>
<dbReference type="EMBL" id="CAJNDS010001857">
    <property type="protein sequence ID" value="CAE7285245.1"/>
    <property type="molecule type" value="Genomic_DNA"/>
</dbReference>
<dbReference type="AlphaFoldDB" id="A0A812N8X9"/>
<proteinExistence type="predicted"/>
<protein>
    <submittedName>
        <fullName evidence="2">Uncharacterized protein</fullName>
    </submittedName>
</protein>
<accession>A0A812N8X9</accession>